<evidence type="ECO:0000313" key="3">
    <source>
        <dbReference type="Proteomes" id="UP000663848"/>
    </source>
</evidence>
<name>A0A821XB65_9BILA</name>
<proteinExistence type="predicted"/>
<dbReference type="Pfam" id="PF14214">
    <property type="entry name" value="Helitron_like_N"/>
    <property type="match status" value="1"/>
</dbReference>
<feature type="non-terminal residue" evidence="2">
    <location>
        <position position="257"/>
    </location>
</feature>
<protein>
    <recommendedName>
        <fullName evidence="1">Helitron helicase-like domain-containing protein</fullName>
    </recommendedName>
</protein>
<organism evidence="2 3">
    <name type="scientific">Rotaria socialis</name>
    <dbReference type="NCBI Taxonomy" id="392032"/>
    <lineage>
        <taxon>Eukaryota</taxon>
        <taxon>Metazoa</taxon>
        <taxon>Spiralia</taxon>
        <taxon>Gnathifera</taxon>
        <taxon>Rotifera</taxon>
        <taxon>Eurotatoria</taxon>
        <taxon>Bdelloidea</taxon>
        <taxon>Philodinida</taxon>
        <taxon>Philodinidae</taxon>
        <taxon>Rotaria</taxon>
    </lineage>
</organism>
<dbReference type="InterPro" id="IPR025476">
    <property type="entry name" value="Helitron_helicase-like"/>
</dbReference>
<accession>A0A821XB65</accession>
<dbReference type="Proteomes" id="UP000663848">
    <property type="component" value="Unassembled WGS sequence"/>
</dbReference>
<dbReference type="EMBL" id="CAJOBR010021460">
    <property type="protein sequence ID" value="CAF4939158.1"/>
    <property type="molecule type" value="Genomic_DNA"/>
</dbReference>
<evidence type="ECO:0000259" key="1">
    <source>
        <dbReference type="Pfam" id="PF14214"/>
    </source>
</evidence>
<comment type="caution">
    <text evidence="2">The sequence shown here is derived from an EMBL/GenBank/DDBJ whole genome shotgun (WGS) entry which is preliminary data.</text>
</comment>
<reference evidence="2" key="1">
    <citation type="submission" date="2021-02" db="EMBL/GenBank/DDBJ databases">
        <authorList>
            <person name="Nowell W R."/>
        </authorList>
    </citation>
    <scope>NUCLEOTIDE SEQUENCE</scope>
</reference>
<evidence type="ECO:0000313" key="2">
    <source>
        <dbReference type="EMBL" id="CAF4939158.1"/>
    </source>
</evidence>
<gene>
    <name evidence="2" type="ORF">QYT958_LOCUS32609</name>
</gene>
<sequence>DLMESASSDAIPINNSGVLDVNGSAVSSDEITNYVLRKIKNDGRKDETDSENVYLIPHSSKPVNEYFNPKLLAGLYPTLFCYGHGSPEDQSRPVEINLREHIRYLSSYNDRCFERNHSFIFVVFNLLQRCDACFHAHLIATKPYFRVTAHEIQSLNSKDIEIALDHISTRTYSSEPNSVLKKLLNHIKTIGGRVMSSAYSRAALRTRIHALIFNQGLPSIFLTLYPADIHSPVALYFAGVNLDLDNIRAAYDYIQKS</sequence>
<dbReference type="AlphaFoldDB" id="A0A821XB65"/>
<feature type="domain" description="Helitron helicase-like" evidence="1">
    <location>
        <begin position="108"/>
        <end position="237"/>
    </location>
</feature>